<gene>
    <name evidence="3" type="ORF">EVJ46_02580</name>
</gene>
<name>A0A519BIN2_ACIG2</name>
<evidence type="ECO:0000313" key="4">
    <source>
        <dbReference type="Proteomes" id="UP000316562"/>
    </source>
</evidence>
<dbReference type="SMART" id="SM00267">
    <property type="entry name" value="GGDEF"/>
    <property type="match status" value="1"/>
</dbReference>
<dbReference type="EMBL" id="SGBC01000001">
    <property type="protein sequence ID" value="RZD17133.1"/>
    <property type="molecule type" value="Genomic_DNA"/>
</dbReference>
<evidence type="ECO:0000313" key="3">
    <source>
        <dbReference type="EMBL" id="RZD17133.1"/>
    </source>
</evidence>
<sequence>MKNNKEINNERLLWLTNATEKTLNMIINSGNYSGAGVNSQTENRFGIFIRKEILNGIDKLLDTDFTEFIIYDVISKKIKNAVFSDNWDKNIKVSSIAPEPTKFVKIKISENILGIFNYQNDEYATEVFKKMDVRDIILYSFNGANSNRFLAVSGVVKRNKNFFKNDADFYKNAMTLFAAAYEMQQLYEKLNSSLKLEKLNKKLNLINNLAYNLSLAYCIEYALKIFAEALFSIKTNKIEKIKSIHINIFDSLHKKTLTSMIYLRDKKPVFSHPVDYKEYVGNCKLFRDDIIVNNKQCQPHTYAGNNNKGGAEVYNRFKSDESAEVGETDEQFTISGENICGTENAALKNVLNNNDKKEVSFVDNCEFHGTDGSYNCYPINISGCISGSVNIESDYDAFFSKNIQGLITEIINIAAPFFAKLILIEYNKELAITDSLTGIYNRRFMYEFAKMEISRAIRNKSPLSFGIIDIDKFKEINDTYGHYIGDSILKEFADDLRKLFMRKQDLITRYGGDEFIVILPETDRDNAAVLLNRFNDFVAHKVYMPNSIENIKINLTVSIGGSSFSPETADIGDTERKKGNYKTNTVDSAINTINTEVQLLQGGKKNKNKNASDNKANIEHDGQGENYADENISIIEGLFKIADANLYKAKEMGRNTVVI</sequence>
<comment type="caution">
    <text evidence="3">The sequence shown here is derived from an EMBL/GenBank/DDBJ whole genome shotgun (WGS) entry which is preliminary data.</text>
</comment>
<dbReference type="AlphaFoldDB" id="A0A519BIN2"/>
<dbReference type="GO" id="GO:0043709">
    <property type="term" value="P:cell adhesion involved in single-species biofilm formation"/>
    <property type="evidence" value="ECO:0007669"/>
    <property type="project" value="TreeGrafter"/>
</dbReference>
<protein>
    <submittedName>
        <fullName evidence="3">GGDEF domain-containing protein</fullName>
    </submittedName>
</protein>
<dbReference type="GO" id="GO:0005886">
    <property type="term" value="C:plasma membrane"/>
    <property type="evidence" value="ECO:0007669"/>
    <property type="project" value="TreeGrafter"/>
</dbReference>
<dbReference type="PROSITE" id="PS50887">
    <property type="entry name" value="GGDEF"/>
    <property type="match status" value="1"/>
</dbReference>
<organism evidence="3 4">
    <name type="scientific">Acididesulfobacter guangdongensis</name>
    <dbReference type="NCBI Taxonomy" id="2597225"/>
    <lineage>
        <taxon>Bacteria</taxon>
        <taxon>Deltaproteobacteria</taxon>
        <taxon>Candidatus Acidulodesulfobacterales</taxon>
        <taxon>Candidatus Acididesulfobacter</taxon>
    </lineage>
</organism>
<dbReference type="PANTHER" id="PTHR45138:SF9">
    <property type="entry name" value="DIGUANYLATE CYCLASE DGCM-RELATED"/>
    <property type="match status" value="1"/>
</dbReference>
<dbReference type="InterPro" id="IPR000160">
    <property type="entry name" value="GGDEF_dom"/>
</dbReference>
<dbReference type="NCBIfam" id="TIGR00254">
    <property type="entry name" value="GGDEF"/>
    <property type="match status" value="1"/>
</dbReference>
<dbReference type="PANTHER" id="PTHR45138">
    <property type="entry name" value="REGULATORY COMPONENTS OF SENSORY TRANSDUCTION SYSTEM"/>
    <property type="match status" value="1"/>
</dbReference>
<accession>A0A519BIN2</accession>
<dbReference type="InterPro" id="IPR029787">
    <property type="entry name" value="Nucleotide_cyclase"/>
</dbReference>
<dbReference type="Gene3D" id="3.30.70.270">
    <property type="match status" value="1"/>
</dbReference>
<evidence type="ECO:0000256" key="1">
    <source>
        <dbReference type="SAM" id="MobiDB-lite"/>
    </source>
</evidence>
<dbReference type="InterPro" id="IPR043128">
    <property type="entry name" value="Rev_trsase/Diguanyl_cyclase"/>
</dbReference>
<evidence type="ECO:0000259" key="2">
    <source>
        <dbReference type="PROSITE" id="PS50887"/>
    </source>
</evidence>
<feature type="region of interest" description="Disordered" evidence="1">
    <location>
        <begin position="602"/>
        <end position="623"/>
    </location>
</feature>
<dbReference type="InterPro" id="IPR050469">
    <property type="entry name" value="Diguanylate_Cyclase"/>
</dbReference>
<dbReference type="Proteomes" id="UP000316562">
    <property type="component" value="Unassembled WGS sequence"/>
</dbReference>
<dbReference type="SUPFAM" id="SSF55073">
    <property type="entry name" value="Nucleotide cyclase"/>
    <property type="match status" value="1"/>
</dbReference>
<proteinExistence type="predicted"/>
<reference evidence="3 4" key="1">
    <citation type="journal article" date="2019" name="ISME J.">
        <title>Insights into ecological role of a new deltaproteobacterial order Candidatus Acidulodesulfobacterales by metagenomics and metatranscriptomics.</title>
        <authorList>
            <person name="Tan S."/>
            <person name="Liu J."/>
            <person name="Fang Y."/>
            <person name="Hedlund B.P."/>
            <person name="Lian Z.H."/>
            <person name="Huang L.Y."/>
            <person name="Li J.T."/>
            <person name="Huang L.N."/>
            <person name="Li W.J."/>
            <person name="Jiang H.C."/>
            <person name="Dong H.L."/>
            <person name="Shu W.S."/>
        </authorList>
    </citation>
    <scope>NUCLEOTIDE SEQUENCE [LARGE SCALE GENOMIC DNA]</scope>
    <source>
        <strain evidence="3">AP2</strain>
    </source>
</reference>
<feature type="compositionally biased region" description="Basic and acidic residues" evidence="1">
    <location>
        <begin position="610"/>
        <end position="623"/>
    </location>
</feature>
<dbReference type="Pfam" id="PF00990">
    <property type="entry name" value="GGDEF"/>
    <property type="match status" value="1"/>
</dbReference>
<dbReference type="GO" id="GO:1902201">
    <property type="term" value="P:negative regulation of bacterial-type flagellum-dependent cell motility"/>
    <property type="evidence" value="ECO:0007669"/>
    <property type="project" value="TreeGrafter"/>
</dbReference>
<dbReference type="GO" id="GO:0052621">
    <property type="term" value="F:diguanylate cyclase activity"/>
    <property type="evidence" value="ECO:0007669"/>
    <property type="project" value="TreeGrafter"/>
</dbReference>
<dbReference type="CDD" id="cd01949">
    <property type="entry name" value="GGDEF"/>
    <property type="match status" value="1"/>
</dbReference>
<feature type="domain" description="GGDEF" evidence="2">
    <location>
        <begin position="461"/>
        <end position="598"/>
    </location>
</feature>